<evidence type="ECO:0000256" key="1">
    <source>
        <dbReference type="ARBA" id="ARBA00008416"/>
    </source>
</evidence>
<dbReference type="PANTHER" id="PTHR13903:SF8">
    <property type="entry name" value="PIRIN"/>
    <property type="match status" value="1"/>
</dbReference>
<accession>A0A7L9WNE1</accession>
<feature type="region of interest" description="Disordered" evidence="4">
    <location>
        <begin position="302"/>
        <end position="329"/>
    </location>
</feature>
<dbReference type="AlphaFoldDB" id="A0A7L9WNE1"/>
<evidence type="ECO:0000259" key="5">
    <source>
        <dbReference type="Pfam" id="PF02678"/>
    </source>
</evidence>
<dbReference type="CDD" id="cd02909">
    <property type="entry name" value="cupin_pirin_N"/>
    <property type="match status" value="1"/>
</dbReference>
<feature type="binding site" evidence="2">
    <location>
        <position position="117"/>
    </location>
    <ligand>
        <name>Fe cation</name>
        <dbReference type="ChEBI" id="CHEBI:24875"/>
    </ligand>
</feature>
<keyword evidence="8" id="KW-1185">Reference proteome</keyword>
<proteinExistence type="inferred from homology"/>
<sequence length="329" mass="36342">MSWNPSVDLTDPDAIARDAIESVIVPRARDIGGFEVRRALPAPRRQMVGPFIFFDQMGPAELVTGQGLDVRPHPHIGLGTVTYLYKGVFHHRDSIGSDQLIKPGEVNWMVAGKGVSHSERSPSVEREGPQSLYGIQTWIALPEEHEDRAPLFEHFGTPELPMLEAEGITARLILGTAFGKTAPVTLFSEAFYLDVTLQPGRSFPLPDDHEDRGLHVTHGEISVAGEVFRAGQMMVFRPGDKISVRAGAEGARFMALGGATLNGPRYIWWNFVASSEERIEAAKIAWRMEDWGKGRFDLPPTDRDEFIPLPEDTPGKLMPMRAGARSPGR</sequence>
<feature type="domain" description="Pirin N-terminal" evidence="5">
    <location>
        <begin position="34"/>
        <end position="139"/>
    </location>
</feature>
<dbReference type="Pfam" id="PF02678">
    <property type="entry name" value="Pirin"/>
    <property type="match status" value="1"/>
</dbReference>
<evidence type="ECO:0000313" key="8">
    <source>
        <dbReference type="Proteomes" id="UP000594118"/>
    </source>
</evidence>
<dbReference type="PANTHER" id="PTHR13903">
    <property type="entry name" value="PIRIN-RELATED"/>
    <property type="match status" value="1"/>
</dbReference>
<evidence type="ECO:0000256" key="3">
    <source>
        <dbReference type="RuleBase" id="RU003457"/>
    </source>
</evidence>
<feature type="binding site" evidence="2">
    <location>
        <position position="75"/>
    </location>
    <ligand>
        <name>Fe cation</name>
        <dbReference type="ChEBI" id="CHEBI:24875"/>
    </ligand>
</feature>
<dbReference type="Gene3D" id="2.60.120.10">
    <property type="entry name" value="Jelly Rolls"/>
    <property type="match status" value="2"/>
</dbReference>
<keyword evidence="2" id="KW-0479">Metal-binding</keyword>
<keyword evidence="2" id="KW-0408">Iron</keyword>
<dbReference type="Pfam" id="PF05726">
    <property type="entry name" value="Pirin_C"/>
    <property type="match status" value="1"/>
</dbReference>
<reference evidence="7 8" key="1">
    <citation type="submission" date="2019-10" db="EMBL/GenBank/DDBJ databases">
        <title>Pseudopuniceibacterium sp. HQ09 islated from Antarctica.</title>
        <authorList>
            <person name="Liao L."/>
            <person name="Su S."/>
            <person name="Chen B."/>
            <person name="Yu Y."/>
        </authorList>
    </citation>
    <scope>NUCLEOTIDE SEQUENCE [LARGE SCALE GENOMIC DNA]</scope>
    <source>
        <strain evidence="7 8">HQ09</strain>
    </source>
</reference>
<comment type="cofactor">
    <cofactor evidence="2">
        <name>Fe cation</name>
        <dbReference type="ChEBI" id="CHEBI:24875"/>
    </cofactor>
    <text evidence="2">Binds 1 Fe cation per subunit.</text>
</comment>
<dbReference type="Proteomes" id="UP000594118">
    <property type="component" value="Chromosome"/>
</dbReference>
<feature type="domain" description="Pirin C-terminal" evidence="6">
    <location>
        <begin position="192"/>
        <end position="288"/>
    </location>
</feature>
<name>A0A7L9WNE1_9RHOB</name>
<dbReference type="SUPFAM" id="SSF51182">
    <property type="entry name" value="RmlC-like cupins"/>
    <property type="match status" value="1"/>
</dbReference>
<dbReference type="InterPro" id="IPR011051">
    <property type="entry name" value="RmlC_Cupin_sf"/>
</dbReference>
<organism evidence="7 8">
    <name type="scientific">Pseudooceanicola spongiae</name>
    <dbReference type="NCBI Taxonomy" id="2613965"/>
    <lineage>
        <taxon>Bacteria</taxon>
        <taxon>Pseudomonadati</taxon>
        <taxon>Pseudomonadota</taxon>
        <taxon>Alphaproteobacteria</taxon>
        <taxon>Rhodobacterales</taxon>
        <taxon>Paracoccaceae</taxon>
        <taxon>Pseudooceanicola</taxon>
    </lineage>
</organism>
<dbReference type="InterPro" id="IPR003829">
    <property type="entry name" value="Pirin_N_dom"/>
</dbReference>
<dbReference type="InterPro" id="IPR014710">
    <property type="entry name" value="RmlC-like_jellyroll"/>
</dbReference>
<dbReference type="GO" id="GO:0046872">
    <property type="term" value="F:metal ion binding"/>
    <property type="evidence" value="ECO:0007669"/>
    <property type="project" value="UniProtKB-KW"/>
</dbReference>
<evidence type="ECO:0000256" key="2">
    <source>
        <dbReference type="PIRSR" id="PIRSR006232-1"/>
    </source>
</evidence>
<dbReference type="CDD" id="cd02247">
    <property type="entry name" value="cupin_pirin_C"/>
    <property type="match status" value="1"/>
</dbReference>
<dbReference type="RefSeq" id="WP_193079839.1">
    <property type="nucleotide sequence ID" value="NZ_CP045201.1"/>
</dbReference>
<dbReference type="KEGG" id="pshq:F3W81_14485"/>
<evidence type="ECO:0000256" key="4">
    <source>
        <dbReference type="SAM" id="MobiDB-lite"/>
    </source>
</evidence>
<feature type="binding site" evidence="2">
    <location>
        <position position="73"/>
    </location>
    <ligand>
        <name>Fe cation</name>
        <dbReference type="ChEBI" id="CHEBI:24875"/>
    </ligand>
</feature>
<evidence type="ECO:0000313" key="7">
    <source>
        <dbReference type="EMBL" id="QOL81925.1"/>
    </source>
</evidence>
<dbReference type="InterPro" id="IPR008778">
    <property type="entry name" value="Pirin_C_dom"/>
</dbReference>
<evidence type="ECO:0000259" key="6">
    <source>
        <dbReference type="Pfam" id="PF05726"/>
    </source>
</evidence>
<dbReference type="PIRSF" id="PIRSF006232">
    <property type="entry name" value="Pirin"/>
    <property type="match status" value="1"/>
</dbReference>
<gene>
    <name evidence="7" type="ORF">F3W81_14485</name>
</gene>
<comment type="similarity">
    <text evidence="1 3">Belongs to the pirin family.</text>
</comment>
<dbReference type="EMBL" id="CP045201">
    <property type="protein sequence ID" value="QOL81925.1"/>
    <property type="molecule type" value="Genomic_DNA"/>
</dbReference>
<feature type="binding site" evidence="2">
    <location>
        <position position="119"/>
    </location>
    <ligand>
        <name>Fe cation</name>
        <dbReference type="ChEBI" id="CHEBI:24875"/>
    </ligand>
</feature>
<dbReference type="InterPro" id="IPR012093">
    <property type="entry name" value="Pirin"/>
</dbReference>
<protein>
    <submittedName>
        <fullName evidence="7">Pirin family protein</fullName>
    </submittedName>
</protein>